<feature type="compositionally biased region" description="Basic and acidic residues" evidence="1">
    <location>
        <begin position="106"/>
        <end position="128"/>
    </location>
</feature>
<evidence type="ECO:0000256" key="1">
    <source>
        <dbReference type="SAM" id="MobiDB-lite"/>
    </source>
</evidence>
<feature type="compositionally biased region" description="Polar residues" evidence="1">
    <location>
        <begin position="90"/>
        <end position="105"/>
    </location>
</feature>
<dbReference type="EMBL" id="CP061799">
    <property type="protein sequence ID" value="QTA80499.1"/>
    <property type="molecule type" value="Genomic_DNA"/>
</dbReference>
<dbReference type="KEGG" id="dli:dnl_28040"/>
<evidence type="ECO:0000313" key="3">
    <source>
        <dbReference type="EMBL" id="QTA80499.1"/>
    </source>
</evidence>
<sequence>MENLPRKLEKDIIKAAGKPGRFKKKTKWTLLLINDSGKTIQIKGVQILSKAAILLILTILLFTGGVYSYKKLDISGSVKSLIAINKNDPEQTSINKTNPVLNNTETRQEEPVPDRDKDNIDNNNKTEEPAEPEPVIVETEIDNEQDDKPEPSAQNQSQENSPVAIDNFKCSYKTGRDFLDIKFNIKNNSPDSDSVSGHAVVVLKDKNNNHRKWIALPDDIKLVSGRPTGEDMGQTFSISFFKTLHFRAKEINPEQFKTAGIYIFSREGELMLEQDQAIIIDQDN</sequence>
<name>A0A975B835_9BACT</name>
<evidence type="ECO:0000313" key="4">
    <source>
        <dbReference type="Proteomes" id="UP000663720"/>
    </source>
</evidence>
<keyword evidence="2" id="KW-0472">Membrane</keyword>
<keyword evidence="4" id="KW-1185">Reference proteome</keyword>
<organism evidence="3 4">
    <name type="scientific">Desulfonema limicola</name>
    <dbReference type="NCBI Taxonomy" id="45656"/>
    <lineage>
        <taxon>Bacteria</taxon>
        <taxon>Pseudomonadati</taxon>
        <taxon>Thermodesulfobacteriota</taxon>
        <taxon>Desulfobacteria</taxon>
        <taxon>Desulfobacterales</taxon>
        <taxon>Desulfococcaceae</taxon>
        <taxon>Desulfonema</taxon>
    </lineage>
</organism>
<feature type="region of interest" description="Disordered" evidence="1">
    <location>
        <begin position="89"/>
        <end position="165"/>
    </location>
</feature>
<dbReference type="AlphaFoldDB" id="A0A975B835"/>
<keyword evidence="2" id="KW-1133">Transmembrane helix</keyword>
<feature type="compositionally biased region" description="Polar residues" evidence="1">
    <location>
        <begin position="152"/>
        <end position="161"/>
    </location>
</feature>
<evidence type="ECO:0000256" key="2">
    <source>
        <dbReference type="SAM" id="Phobius"/>
    </source>
</evidence>
<protein>
    <submittedName>
        <fullName evidence="3">Uncharacterized protein</fullName>
    </submittedName>
</protein>
<accession>A0A975B835</accession>
<dbReference type="RefSeq" id="WP_207692144.1">
    <property type="nucleotide sequence ID" value="NZ_CP061799.1"/>
</dbReference>
<reference evidence="3" key="1">
    <citation type="journal article" date="2021" name="Microb. Physiol.">
        <title>Proteogenomic Insights into the Physiology of Marine, Sulfate-Reducing, Filamentous Desulfonema limicola and Desulfonema magnum.</title>
        <authorList>
            <person name="Schnaars V."/>
            <person name="Wohlbrand L."/>
            <person name="Scheve S."/>
            <person name="Hinrichs C."/>
            <person name="Reinhardt R."/>
            <person name="Rabus R."/>
        </authorList>
    </citation>
    <scope>NUCLEOTIDE SEQUENCE</scope>
    <source>
        <strain evidence="3">5ac10</strain>
    </source>
</reference>
<proteinExistence type="predicted"/>
<dbReference type="Proteomes" id="UP000663720">
    <property type="component" value="Chromosome"/>
</dbReference>
<feature type="transmembrane region" description="Helical" evidence="2">
    <location>
        <begin position="47"/>
        <end position="69"/>
    </location>
</feature>
<gene>
    <name evidence="3" type="ORF">dnl_28040</name>
</gene>
<keyword evidence="2" id="KW-0812">Transmembrane</keyword>